<dbReference type="InterPro" id="IPR051821">
    <property type="entry name" value="Asp/Asn_beta-hydroxylase"/>
</dbReference>
<comment type="similarity">
    <text evidence="1">Belongs to the aspartyl/asparaginyl beta-hydroxylase family.</text>
</comment>
<reference evidence="5" key="1">
    <citation type="submission" date="2019-05" db="EMBL/GenBank/DDBJ databases">
        <title>Whole genome sequencing of Pseudanabaena catenata USMAC16.</title>
        <authorList>
            <person name="Khan Z."/>
            <person name="Omar W.M."/>
            <person name="Convey P."/>
            <person name="Merican F."/>
            <person name="Najimudin N."/>
        </authorList>
    </citation>
    <scope>NUCLEOTIDE SEQUENCE</scope>
    <source>
        <strain evidence="5">USMAC16</strain>
    </source>
</reference>
<keyword evidence="6" id="KW-1185">Reference proteome</keyword>
<dbReference type="EMBL" id="VBTY01000212">
    <property type="protein sequence ID" value="MDG3496670.1"/>
    <property type="molecule type" value="Genomic_DNA"/>
</dbReference>
<keyword evidence="3" id="KW-0560">Oxidoreductase</keyword>
<dbReference type="GO" id="GO:0016020">
    <property type="term" value="C:membrane"/>
    <property type="evidence" value="ECO:0007669"/>
    <property type="project" value="TreeGrafter"/>
</dbReference>
<dbReference type="InterPro" id="IPR007803">
    <property type="entry name" value="Asp/Arg/Pro-Hydrxlase"/>
</dbReference>
<protein>
    <submittedName>
        <fullName evidence="5">Aspartyl/asparaginyl beta-hydroxylase domain-containing protein</fullName>
    </submittedName>
</protein>
<evidence type="ECO:0000256" key="3">
    <source>
        <dbReference type="ARBA" id="ARBA00023002"/>
    </source>
</evidence>
<dbReference type="PANTHER" id="PTHR46332:SF5">
    <property type="entry name" value="ASPARTATE BETA-HYDROXYLASE DOMAIN CONTAINING 2"/>
    <property type="match status" value="1"/>
</dbReference>
<proteinExistence type="inferred from homology"/>
<dbReference type="GO" id="GO:0051213">
    <property type="term" value="F:dioxygenase activity"/>
    <property type="evidence" value="ECO:0007669"/>
    <property type="project" value="UniProtKB-KW"/>
</dbReference>
<evidence type="ECO:0000259" key="4">
    <source>
        <dbReference type="Pfam" id="PF05118"/>
    </source>
</evidence>
<evidence type="ECO:0000256" key="1">
    <source>
        <dbReference type="ARBA" id="ARBA00007730"/>
    </source>
</evidence>
<dbReference type="AlphaFoldDB" id="A0A9X4ME02"/>
<dbReference type="SUPFAM" id="SSF51197">
    <property type="entry name" value="Clavaminate synthase-like"/>
    <property type="match status" value="1"/>
</dbReference>
<dbReference type="Gene3D" id="2.60.120.330">
    <property type="entry name" value="B-lactam Antibiotic, Isopenicillin N Synthase, Chain"/>
    <property type="match status" value="1"/>
</dbReference>
<organism evidence="5 6">
    <name type="scientific">Pseudanabaena catenata USMAC16</name>
    <dbReference type="NCBI Taxonomy" id="1855837"/>
    <lineage>
        <taxon>Bacteria</taxon>
        <taxon>Bacillati</taxon>
        <taxon>Cyanobacteriota</taxon>
        <taxon>Cyanophyceae</taxon>
        <taxon>Pseudanabaenales</taxon>
        <taxon>Pseudanabaenaceae</taxon>
        <taxon>Pseudanabaena</taxon>
    </lineage>
</organism>
<keyword evidence="2" id="KW-0223">Dioxygenase</keyword>
<dbReference type="Proteomes" id="UP001152872">
    <property type="component" value="Unassembled WGS sequence"/>
</dbReference>
<name>A0A9X4ME02_9CYAN</name>
<sequence>MFLNPNTFQFTESLTQYWQAIRDEYLALPQDIFDPWVQRDMYGDGWSVFGLFALSKRIEVACDRCPQTARILEKIPNLTLAGFSRLAPHTHIKPHTGWAINEFRLHLGLVVPSKCRLRVGQDTQPWQEGHCLIFEDTTEHEAWNDSDSLRTVLLLDFRKPNLDKASEGISEDALTYAKQLLEQSPKPT</sequence>
<gene>
    <name evidence="5" type="ORF">FEV09_19200</name>
</gene>
<comment type="caution">
    <text evidence="5">The sequence shown here is derived from an EMBL/GenBank/DDBJ whole genome shotgun (WGS) entry which is preliminary data.</text>
</comment>
<dbReference type="InterPro" id="IPR027443">
    <property type="entry name" value="IPNS-like_sf"/>
</dbReference>
<evidence type="ECO:0000256" key="2">
    <source>
        <dbReference type="ARBA" id="ARBA00022964"/>
    </source>
</evidence>
<feature type="domain" description="Aspartyl/asparaginy/proline hydroxylase" evidence="4">
    <location>
        <begin position="16"/>
        <end position="160"/>
    </location>
</feature>
<evidence type="ECO:0000313" key="5">
    <source>
        <dbReference type="EMBL" id="MDG3496670.1"/>
    </source>
</evidence>
<accession>A0A9X4ME02</accession>
<dbReference type="PANTHER" id="PTHR46332">
    <property type="entry name" value="ASPARTATE BETA-HYDROXYLASE DOMAIN-CONTAINING PROTEIN 2"/>
    <property type="match status" value="1"/>
</dbReference>
<dbReference type="RefSeq" id="WP_009628861.1">
    <property type="nucleotide sequence ID" value="NZ_VBTY01000212.1"/>
</dbReference>
<evidence type="ECO:0000313" key="6">
    <source>
        <dbReference type="Proteomes" id="UP001152872"/>
    </source>
</evidence>
<dbReference type="Pfam" id="PF05118">
    <property type="entry name" value="Asp_Arg_Hydrox"/>
    <property type="match status" value="1"/>
</dbReference>